<reference evidence="1" key="1">
    <citation type="submission" date="2021-03" db="EMBL/GenBank/DDBJ databases">
        <title>Draft genome sequence of rust myrtle Austropuccinia psidii MF-1, a brazilian biotype.</title>
        <authorList>
            <person name="Quecine M.C."/>
            <person name="Pachon D.M.R."/>
            <person name="Bonatelli M.L."/>
            <person name="Correr F.H."/>
            <person name="Franceschini L.M."/>
            <person name="Leite T.F."/>
            <person name="Margarido G.R.A."/>
            <person name="Almeida C.A."/>
            <person name="Ferrarezi J.A."/>
            <person name="Labate C.A."/>
        </authorList>
    </citation>
    <scope>NUCLEOTIDE SEQUENCE</scope>
    <source>
        <strain evidence="1">MF-1</strain>
    </source>
</reference>
<proteinExistence type="predicted"/>
<dbReference type="AlphaFoldDB" id="A0A9Q3BFF3"/>
<evidence type="ECO:0000313" key="2">
    <source>
        <dbReference type="Proteomes" id="UP000765509"/>
    </source>
</evidence>
<keyword evidence="2" id="KW-1185">Reference proteome</keyword>
<comment type="caution">
    <text evidence="1">The sequence shown here is derived from an EMBL/GenBank/DDBJ whole genome shotgun (WGS) entry which is preliminary data.</text>
</comment>
<protein>
    <submittedName>
        <fullName evidence="1">Uncharacterized protein</fullName>
    </submittedName>
</protein>
<evidence type="ECO:0000313" key="1">
    <source>
        <dbReference type="EMBL" id="MBW0464489.1"/>
    </source>
</evidence>
<dbReference type="Proteomes" id="UP000765509">
    <property type="component" value="Unassembled WGS sequence"/>
</dbReference>
<accession>A0A9Q3BFF3</accession>
<gene>
    <name evidence="1" type="ORF">O181_004204</name>
</gene>
<dbReference type="EMBL" id="AVOT02000790">
    <property type="protein sequence ID" value="MBW0464489.1"/>
    <property type="molecule type" value="Genomic_DNA"/>
</dbReference>
<sequence length="96" mass="10842">MRLGAQQPVLRYNTKRRRTQRLSYLPTKNFPAPTPTADRSVHGNISPDLGCMYAHCTVGIVQSSINSPQTFMMNPNLIINIFTAPTCQDYRLETKS</sequence>
<organism evidence="1 2">
    <name type="scientific">Austropuccinia psidii MF-1</name>
    <dbReference type="NCBI Taxonomy" id="1389203"/>
    <lineage>
        <taxon>Eukaryota</taxon>
        <taxon>Fungi</taxon>
        <taxon>Dikarya</taxon>
        <taxon>Basidiomycota</taxon>
        <taxon>Pucciniomycotina</taxon>
        <taxon>Pucciniomycetes</taxon>
        <taxon>Pucciniales</taxon>
        <taxon>Sphaerophragmiaceae</taxon>
        <taxon>Austropuccinia</taxon>
    </lineage>
</organism>
<name>A0A9Q3BFF3_9BASI</name>